<dbReference type="PANTHER" id="PTHR14969:SF13">
    <property type="entry name" value="AT30094P"/>
    <property type="match status" value="1"/>
</dbReference>
<accession>A0A0G2ALW0</accession>
<evidence type="ECO:0000313" key="3">
    <source>
        <dbReference type="EMBL" id="KKW42307.1"/>
    </source>
</evidence>
<dbReference type="AlphaFoldDB" id="A0A0G2ALW0"/>
<dbReference type="STRING" id="1619044.UY92_C0008G0003"/>
<dbReference type="SMART" id="SM00014">
    <property type="entry name" value="acidPPc"/>
    <property type="match status" value="1"/>
</dbReference>
<dbReference type="Proteomes" id="UP000033870">
    <property type="component" value="Unassembled WGS sequence"/>
</dbReference>
<dbReference type="SUPFAM" id="SSF48317">
    <property type="entry name" value="Acid phosphatase/Vanadium-dependent haloperoxidase"/>
    <property type="match status" value="1"/>
</dbReference>
<dbReference type="InterPro" id="IPR036938">
    <property type="entry name" value="PAP2/HPO_sf"/>
</dbReference>
<feature type="transmembrane region" description="Helical" evidence="1">
    <location>
        <begin position="154"/>
        <end position="172"/>
    </location>
</feature>
<name>A0A0G2ALW0_9BACT</name>
<dbReference type="PANTHER" id="PTHR14969">
    <property type="entry name" value="SPHINGOSINE-1-PHOSPHATE PHOSPHOHYDROLASE"/>
    <property type="match status" value="1"/>
</dbReference>
<protein>
    <submittedName>
        <fullName evidence="3">PAP2 superfamily protein</fullName>
    </submittedName>
</protein>
<dbReference type="CDD" id="cd01610">
    <property type="entry name" value="PAP2_like"/>
    <property type="match status" value="1"/>
</dbReference>
<gene>
    <name evidence="3" type="ORF">UY92_C0008G0003</name>
</gene>
<dbReference type="Pfam" id="PF01569">
    <property type="entry name" value="PAP2"/>
    <property type="match status" value="1"/>
</dbReference>
<keyword evidence="1" id="KW-1133">Transmembrane helix</keyword>
<proteinExistence type="predicted"/>
<sequence length="175" mass="19314">MPDINTKVFLKINAPVGKSKLLDAFGRAGAEWAILAMLGWYVAGVFINGLPEKWLILPPLVFFVASWCVGWLIGLGMAINLREPRPHVNSTQVKLLFSPLMSWKSFPSDHSMSAGLLVFLSFIFNLPGAWATIPMALWVMWGRVYAGLHYPLDVLGGVSVALFASAVSYYIVKML</sequence>
<reference evidence="3 4" key="1">
    <citation type="journal article" date="2015" name="Nature">
        <title>rRNA introns, odd ribosomes, and small enigmatic genomes across a large radiation of phyla.</title>
        <authorList>
            <person name="Brown C.T."/>
            <person name="Hug L.A."/>
            <person name="Thomas B.C."/>
            <person name="Sharon I."/>
            <person name="Castelle C.J."/>
            <person name="Singh A."/>
            <person name="Wilkins M.J."/>
            <person name="Williams K.H."/>
            <person name="Banfield J.F."/>
        </authorList>
    </citation>
    <scope>NUCLEOTIDE SEQUENCE [LARGE SCALE GENOMIC DNA]</scope>
</reference>
<feature type="transmembrane region" description="Helical" evidence="1">
    <location>
        <begin position="28"/>
        <end position="50"/>
    </location>
</feature>
<keyword evidence="1" id="KW-0812">Transmembrane</keyword>
<feature type="transmembrane region" description="Helical" evidence="1">
    <location>
        <begin position="56"/>
        <end position="79"/>
    </location>
</feature>
<comment type="caution">
    <text evidence="3">The sequence shown here is derived from an EMBL/GenBank/DDBJ whole genome shotgun (WGS) entry which is preliminary data.</text>
</comment>
<evidence type="ECO:0000259" key="2">
    <source>
        <dbReference type="SMART" id="SM00014"/>
    </source>
</evidence>
<keyword evidence="1" id="KW-0472">Membrane</keyword>
<evidence type="ECO:0000256" key="1">
    <source>
        <dbReference type="SAM" id="Phobius"/>
    </source>
</evidence>
<feature type="transmembrane region" description="Helical" evidence="1">
    <location>
        <begin position="114"/>
        <end position="142"/>
    </location>
</feature>
<dbReference type="Gene3D" id="1.20.144.10">
    <property type="entry name" value="Phosphatidic acid phosphatase type 2/haloperoxidase"/>
    <property type="match status" value="1"/>
</dbReference>
<dbReference type="InterPro" id="IPR000326">
    <property type="entry name" value="PAP2/HPO"/>
</dbReference>
<dbReference type="GO" id="GO:0042392">
    <property type="term" value="F:sphingosine-1-phosphate phosphatase activity"/>
    <property type="evidence" value="ECO:0007669"/>
    <property type="project" value="TreeGrafter"/>
</dbReference>
<dbReference type="EMBL" id="LCRX01000008">
    <property type="protein sequence ID" value="KKW42307.1"/>
    <property type="molecule type" value="Genomic_DNA"/>
</dbReference>
<organism evidence="3 4">
    <name type="scientific">Candidatus Magasanikbacteria bacterium GW2011_GWA2_56_11</name>
    <dbReference type="NCBI Taxonomy" id="1619044"/>
    <lineage>
        <taxon>Bacteria</taxon>
        <taxon>Candidatus Magasanikiibacteriota</taxon>
    </lineage>
</organism>
<feature type="domain" description="Phosphatidic acid phosphatase type 2/haloperoxidase" evidence="2">
    <location>
        <begin position="61"/>
        <end position="169"/>
    </location>
</feature>
<evidence type="ECO:0000313" key="4">
    <source>
        <dbReference type="Proteomes" id="UP000033870"/>
    </source>
</evidence>